<evidence type="ECO:0000313" key="5">
    <source>
        <dbReference type="EMBL" id="ERL87913.1"/>
    </source>
</evidence>
<gene>
    <name evidence="5" type="ORF">D910_05301</name>
</gene>
<evidence type="ECO:0000256" key="1">
    <source>
        <dbReference type="ARBA" id="ARBA00004123"/>
    </source>
</evidence>
<dbReference type="GO" id="GO:0003723">
    <property type="term" value="F:RNA binding"/>
    <property type="evidence" value="ECO:0007669"/>
    <property type="project" value="TreeGrafter"/>
</dbReference>
<evidence type="ECO:0000256" key="2">
    <source>
        <dbReference type="ARBA" id="ARBA00006809"/>
    </source>
</evidence>
<evidence type="ECO:0000256" key="4">
    <source>
        <dbReference type="SAM" id="MobiDB-lite"/>
    </source>
</evidence>
<protein>
    <recommendedName>
        <fullName evidence="7">DNA polymerase V</fullName>
    </recommendedName>
</protein>
<dbReference type="PANTHER" id="PTHR13213">
    <property type="entry name" value="MYB-BINDING PROTEIN 1A FAMILY MEMBER"/>
    <property type="match status" value="1"/>
</dbReference>
<evidence type="ECO:0008006" key="7">
    <source>
        <dbReference type="Google" id="ProtNLM"/>
    </source>
</evidence>
<dbReference type="GO" id="GO:0043565">
    <property type="term" value="F:sequence-specific DNA binding"/>
    <property type="evidence" value="ECO:0007669"/>
    <property type="project" value="TreeGrafter"/>
</dbReference>
<dbReference type="AlphaFoldDB" id="U4U6H5"/>
<name>U4U6H5_DENPD</name>
<comment type="similarity">
    <text evidence="2">Belongs to the MYBBP1A family.</text>
</comment>
<feature type="region of interest" description="Disordered" evidence="4">
    <location>
        <begin position="664"/>
        <end position="718"/>
    </location>
</feature>
<keyword evidence="3" id="KW-0539">Nucleus</keyword>
<reference evidence="5 6" key="1">
    <citation type="journal article" date="2013" name="Genome Biol.">
        <title>Draft genome of the mountain pine beetle, Dendroctonus ponderosae Hopkins, a major forest pest.</title>
        <authorList>
            <person name="Keeling C.I."/>
            <person name="Yuen M.M."/>
            <person name="Liao N.Y."/>
            <person name="Docking T.R."/>
            <person name="Chan S.K."/>
            <person name="Taylor G.A."/>
            <person name="Palmquist D.L."/>
            <person name="Jackman S.D."/>
            <person name="Nguyen A."/>
            <person name="Li M."/>
            <person name="Henderson H."/>
            <person name="Janes J.K."/>
            <person name="Zhao Y."/>
            <person name="Pandoh P."/>
            <person name="Moore R."/>
            <person name="Sperling F.A."/>
            <person name="Huber D.P."/>
            <person name="Birol I."/>
            <person name="Jones S.J."/>
            <person name="Bohlmann J."/>
        </authorList>
    </citation>
    <scope>NUCLEOTIDE SEQUENCE</scope>
</reference>
<sequence>MEETEVKEENGENTVKKVERTILDIFRKLINPHENVRVKAGSSLLNYLVKTAKNSEGQAELKYALARLVRGLGSPTFVARAGYYSTLVALLNLRQDINPSDILDLVETELHTSRKNSDAENADIRSGQILAFGAAARTDLWKRASSKQKEDLLNLVLTAAKERVYLGLFAYSFIVDLVAADPAIRGDAVFSNRLREEGLKPWAEQTLDSLYLVLSLKLLNPALFSKKHIAEGLGTREIICPDSLEPLCKILMTIPRVTSLKHPAFEAVVKLLTPDVTSSFFDELDKHLKTPNRNRLLVFIKIMTITLRQPQLLNHTADLFTDNLIRQLLGYFRTFKGNQKDNEYREAVQKMFQTLIEAFQEKHATSALKIAVIRKFLFNPGTFVFEKVTKSKVVQQITQSLDAEGVKELAAVYKGVVDGTESINSENESETWLNNDRLYSAHLLIKLLNLPTMKLESDWKVEQLTFLLEISLLKGTNGMNVGRELAESLKAAFYGALDLKLSKLEELQSILLKLAQHLSAKINEENLETELRNPISSETFQLWQTTMKKVEKIENRQKKGGIKAVFLTLFLHMGLQLFNDVQLASDSLKELFSCYDRVKKDKKAQPAAESEDDPYWTEVVVDLFLNLLSHNSHLLRSIISSVFPHLCTYMNSTTIHQIVSVLDPTNDENPLSKTVDSDSEESEAEEAEDEEDEVDEQSNDSNSEPESESEEDGEPESATDRLRMALHQVLTNDDNESVDLDDMSDTEGERLDQALGEAFREFRPNRGRRKKQSKDQETLTHFRIRVLDLIEIYLNSSPSMLLTLEIMLPLLQSVEFSIRDEHQKPLNDRLRSVLKKLLGLKKFDNIEGVDHTILADLFKSLLDKGSKNALIVQEMGEQISQCCIFVIKCSQILGAACKGAKRLRAAILEVVSGELQSFLTRRDCLTPYVLFKNILQQCWEGNIGLAIILQELLFSADVRQYQKNQVAELLKLFYSNQRFFSQFQAKVERKMAEAHQHFSSSIVEYFQGLCENPENRNVKERFICNLFHLLAAMKQSPLELSEVSWPEIAHQVTEYRSYKSFSSDAKLAFKKLCKLLNISNVVPMKPHVTKLPALIEEKNDSDDQEEEPKERRKKRKRKSNETLKLRKEAKQLRLESLSKGLEHAAEFANSVEEEVKDVEPQEAEESDQEATTPSPKKIGKSNRHSIAVNGNRDSPKRIKKKRKLSE</sequence>
<proteinExistence type="inferred from homology"/>
<dbReference type="STRING" id="77166.U4U6H5"/>
<feature type="compositionally biased region" description="Acidic residues" evidence="4">
    <location>
        <begin position="1151"/>
        <end position="1168"/>
    </location>
</feature>
<dbReference type="EMBL" id="KB632003">
    <property type="protein sequence ID" value="ERL87913.1"/>
    <property type="molecule type" value="Genomic_DNA"/>
</dbReference>
<dbReference type="SUPFAM" id="SSF48371">
    <property type="entry name" value="ARM repeat"/>
    <property type="match status" value="1"/>
</dbReference>
<feature type="region of interest" description="Disordered" evidence="4">
    <location>
        <begin position="1145"/>
        <end position="1206"/>
    </location>
</feature>
<dbReference type="Pfam" id="PF04931">
    <property type="entry name" value="DNA_pol_phi"/>
    <property type="match status" value="1"/>
</dbReference>
<feature type="compositionally biased region" description="Basic residues" evidence="4">
    <location>
        <begin position="1197"/>
        <end position="1206"/>
    </location>
</feature>
<feature type="compositionally biased region" description="Acidic residues" evidence="4">
    <location>
        <begin position="677"/>
        <end position="717"/>
    </location>
</feature>
<evidence type="ECO:0000313" key="6">
    <source>
        <dbReference type="Proteomes" id="UP000030742"/>
    </source>
</evidence>
<organism evidence="5 6">
    <name type="scientific">Dendroctonus ponderosae</name>
    <name type="common">Mountain pine beetle</name>
    <dbReference type="NCBI Taxonomy" id="77166"/>
    <lineage>
        <taxon>Eukaryota</taxon>
        <taxon>Metazoa</taxon>
        <taxon>Ecdysozoa</taxon>
        <taxon>Arthropoda</taxon>
        <taxon>Hexapoda</taxon>
        <taxon>Insecta</taxon>
        <taxon>Pterygota</taxon>
        <taxon>Neoptera</taxon>
        <taxon>Endopterygota</taxon>
        <taxon>Coleoptera</taxon>
        <taxon>Polyphaga</taxon>
        <taxon>Cucujiformia</taxon>
        <taxon>Curculionidae</taxon>
        <taxon>Scolytinae</taxon>
        <taxon>Dendroctonus</taxon>
    </lineage>
</organism>
<feature type="region of interest" description="Disordered" evidence="4">
    <location>
        <begin position="1093"/>
        <end position="1122"/>
    </location>
</feature>
<dbReference type="InterPro" id="IPR016024">
    <property type="entry name" value="ARM-type_fold"/>
</dbReference>
<dbReference type="GO" id="GO:0003714">
    <property type="term" value="F:transcription corepressor activity"/>
    <property type="evidence" value="ECO:0007669"/>
    <property type="project" value="TreeGrafter"/>
</dbReference>
<dbReference type="PANTHER" id="PTHR13213:SF2">
    <property type="entry name" value="MYB-BINDING PROTEIN 1A"/>
    <property type="match status" value="1"/>
</dbReference>
<comment type="subcellular location">
    <subcellularLocation>
        <location evidence="1">Nucleus</location>
    </subcellularLocation>
</comment>
<evidence type="ECO:0000256" key="3">
    <source>
        <dbReference type="ARBA" id="ARBA00023242"/>
    </source>
</evidence>
<dbReference type="Proteomes" id="UP000030742">
    <property type="component" value="Unassembled WGS sequence"/>
</dbReference>
<accession>U4U6H5</accession>
<dbReference type="GO" id="GO:0005730">
    <property type="term" value="C:nucleolus"/>
    <property type="evidence" value="ECO:0007669"/>
    <property type="project" value="InterPro"/>
</dbReference>
<dbReference type="InterPro" id="IPR007015">
    <property type="entry name" value="DNA_pol_V/MYBBP1A"/>
</dbReference>
<dbReference type="OrthoDB" id="342531at2759"/>